<protein>
    <submittedName>
        <fullName evidence="2">Uncharacterized protein</fullName>
    </submittedName>
</protein>
<sequence length="59" mass="6860">MRYGKSFRDYSLTFINQILFFLVLLNILLQNPRINLVFSGWQIEVADFTMGIEPGQFSG</sequence>
<evidence type="ECO:0000313" key="3">
    <source>
        <dbReference type="Proteomes" id="UP000032946"/>
    </source>
</evidence>
<dbReference type="AlphaFoldDB" id="A0A9P1KAZ8"/>
<dbReference type="EMBL" id="FO818640">
    <property type="protein sequence ID" value="CDM92456.1"/>
    <property type="molecule type" value="Genomic_DNA"/>
</dbReference>
<accession>A0A9P1KAZ8</accession>
<feature type="transmembrane region" description="Helical" evidence="1">
    <location>
        <begin position="12"/>
        <end position="29"/>
    </location>
</feature>
<reference evidence="2 3" key="1">
    <citation type="submission" date="2014-02" db="EMBL/GenBank/DDBJ databases">
        <authorList>
            <person name="Genoscope - CEA"/>
        </authorList>
    </citation>
    <scope>NUCLEOTIDE SEQUENCE [LARGE SCALE GENOMIC DNA]</scope>
    <source>
        <strain evidence="2 3">PCC 8005</strain>
    </source>
</reference>
<keyword evidence="1" id="KW-0812">Transmembrane</keyword>
<keyword evidence="3" id="KW-1185">Reference proteome</keyword>
<evidence type="ECO:0000256" key="1">
    <source>
        <dbReference type="SAM" id="Phobius"/>
    </source>
</evidence>
<evidence type="ECO:0000313" key="2">
    <source>
        <dbReference type="EMBL" id="CDM92456.1"/>
    </source>
</evidence>
<keyword evidence="1" id="KW-0472">Membrane</keyword>
<gene>
    <name evidence="2" type="ORF">ARTHRO_10129</name>
</gene>
<organism evidence="2 3">
    <name type="scientific">Limnospira indica PCC 8005</name>
    <dbReference type="NCBI Taxonomy" id="376219"/>
    <lineage>
        <taxon>Bacteria</taxon>
        <taxon>Bacillati</taxon>
        <taxon>Cyanobacteriota</taxon>
        <taxon>Cyanophyceae</taxon>
        <taxon>Oscillatoriophycideae</taxon>
        <taxon>Oscillatoriales</taxon>
        <taxon>Sirenicapillariaceae</taxon>
        <taxon>Limnospira</taxon>
    </lineage>
</organism>
<proteinExistence type="predicted"/>
<name>A0A9P1KAZ8_9CYAN</name>
<keyword evidence="1" id="KW-1133">Transmembrane helix</keyword>
<dbReference type="Proteomes" id="UP000032946">
    <property type="component" value="Chromosome"/>
</dbReference>